<dbReference type="RefSeq" id="WP_349136309.1">
    <property type="nucleotide sequence ID" value="NZ_JBBMFF010000240.1"/>
</dbReference>
<dbReference type="EMBL" id="JBBMFF010000240">
    <property type="protein sequence ID" value="MEQ2511595.1"/>
    <property type="molecule type" value="Genomic_DNA"/>
</dbReference>
<keyword evidence="1" id="KW-0812">Transmembrane</keyword>
<proteinExistence type="predicted"/>
<evidence type="ECO:0000256" key="1">
    <source>
        <dbReference type="SAM" id="Phobius"/>
    </source>
</evidence>
<sequence>MQNYDPQQDVIPAAPEPQRPVPGTAKAFSIVAFVCGICSLVTLFVGIQFGIAGLVFASLSRRRAGFDLPRNRKGRIMSIIGLIVSVLWLILYIILFVYAVNGIVDGTIPTPTESFYFFNT</sequence>
<evidence type="ECO:0008006" key="4">
    <source>
        <dbReference type="Google" id="ProtNLM"/>
    </source>
</evidence>
<gene>
    <name evidence="2" type="ORF">WMO66_10130</name>
</gene>
<keyword evidence="1" id="KW-1133">Transmembrane helix</keyword>
<feature type="transmembrane region" description="Helical" evidence="1">
    <location>
        <begin position="76"/>
        <end position="100"/>
    </location>
</feature>
<accession>A0ABV1G857</accession>
<dbReference type="Proteomes" id="UP001491552">
    <property type="component" value="Unassembled WGS sequence"/>
</dbReference>
<feature type="transmembrane region" description="Helical" evidence="1">
    <location>
        <begin position="27"/>
        <end position="56"/>
    </location>
</feature>
<evidence type="ECO:0000313" key="3">
    <source>
        <dbReference type="Proteomes" id="UP001491552"/>
    </source>
</evidence>
<name>A0ABV1G857_9FIRM</name>
<keyword evidence="3" id="KW-1185">Reference proteome</keyword>
<organism evidence="2 3">
    <name type="scientific">Faecousia intestinalis</name>
    <dbReference type="NCBI Taxonomy" id="3133167"/>
    <lineage>
        <taxon>Bacteria</taxon>
        <taxon>Bacillati</taxon>
        <taxon>Bacillota</taxon>
        <taxon>Clostridia</taxon>
        <taxon>Eubacteriales</taxon>
        <taxon>Oscillospiraceae</taxon>
        <taxon>Faecousia</taxon>
    </lineage>
</organism>
<keyword evidence="1" id="KW-0472">Membrane</keyword>
<evidence type="ECO:0000313" key="2">
    <source>
        <dbReference type="EMBL" id="MEQ2511595.1"/>
    </source>
</evidence>
<protein>
    <recommendedName>
        <fullName evidence="4">DUF4190 domain-containing protein</fullName>
    </recommendedName>
</protein>
<comment type="caution">
    <text evidence="2">The sequence shown here is derived from an EMBL/GenBank/DDBJ whole genome shotgun (WGS) entry which is preliminary data.</text>
</comment>
<reference evidence="2 3" key="1">
    <citation type="submission" date="2024-03" db="EMBL/GenBank/DDBJ databases">
        <title>Human intestinal bacterial collection.</title>
        <authorList>
            <person name="Pauvert C."/>
            <person name="Hitch T.C.A."/>
            <person name="Clavel T."/>
        </authorList>
    </citation>
    <scope>NUCLEOTIDE SEQUENCE [LARGE SCALE GENOMIC DNA]</scope>
    <source>
        <strain evidence="2 3">CLA-AA-H192</strain>
    </source>
</reference>